<dbReference type="AlphaFoldDB" id="A0A7M4FC48"/>
<sequence>MIKPPGWPEGPATNEPVSIARKHNLPCWPLMDMRQNNFLKKLTYHTS</sequence>
<reference evidence="1" key="2">
    <citation type="submission" date="2025-09" db="UniProtKB">
        <authorList>
            <consortium name="Ensembl"/>
        </authorList>
    </citation>
    <scope>IDENTIFICATION</scope>
</reference>
<protein>
    <submittedName>
        <fullName evidence="1">Uncharacterized protein</fullName>
    </submittedName>
</protein>
<evidence type="ECO:0000313" key="1">
    <source>
        <dbReference type="Ensembl" id="ENSCPRP00005021631.1"/>
    </source>
</evidence>
<dbReference type="Ensembl" id="ENSCPRT00005025269.1">
    <property type="protein sequence ID" value="ENSCPRP00005021631.1"/>
    <property type="gene ID" value="ENSCPRG00005015047.1"/>
</dbReference>
<proteinExistence type="predicted"/>
<name>A0A7M4FC48_CROPO</name>
<accession>A0A7M4FC48</accession>
<organism evidence="1 2">
    <name type="scientific">Crocodylus porosus</name>
    <name type="common">Saltwater crocodile</name>
    <name type="synonym">Estuarine crocodile</name>
    <dbReference type="NCBI Taxonomy" id="8502"/>
    <lineage>
        <taxon>Eukaryota</taxon>
        <taxon>Metazoa</taxon>
        <taxon>Chordata</taxon>
        <taxon>Craniata</taxon>
        <taxon>Vertebrata</taxon>
        <taxon>Euteleostomi</taxon>
        <taxon>Archelosauria</taxon>
        <taxon>Archosauria</taxon>
        <taxon>Crocodylia</taxon>
        <taxon>Longirostres</taxon>
        <taxon>Crocodylidae</taxon>
        <taxon>Crocodylus</taxon>
    </lineage>
</organism>
<dbReference type="Proteomes" id="UP000594220">
    <property type="component" value="Unplaced"/>
</dbReference>
<keyword evidence="2" id="KW-1185">Reference proteome</keyword>
<reference evidence="1" key="1">
    <citation type="submission" date="2025-08" db="UniProtKB">
        <authorList>
            <consortium name="Ensembl"/>
        </authorList>
    </citation>
    <scope>IDENTIFICATION</scope>
</reference>
<evidence type="ECO:0000313" key="2">
    <source>
        <dbReference type="Proteomes" id="UP000594220"/>
    </source>
</evidence>